<evidence type="ECO:0000313" key="1">
    <source>
        <dbReference type="EMBL" id="KAK6755603.1"/>
    </source>
</evidence>
<protein>
    <submittedName>
        <fullName evidence="1">Uncharacterized protein</fullName>
    </submittedName>
</protein>
<reference evidence="1 2" key="1">
    <citation type="submission" date="2023-08" db="EMBL/GenBank/DDBJ databases">
        <title>A Necator americanus chromosomal reference genome.</title>
        <authorList>
            <person name="Ilik V."/>
            <person name="Petrzelkova K.J."/>
            <person name="Pardy F."/>
            <person name="Fuh T."/>
            <person name="Niatou-Singa F.S."/>
            <person name="Gouil Q."/>
            <person name="Baker L."/>
            <person name="Ritchie M.E."/>
            <person name="Jex A.R."/>
            <person name="Gazzola D."/>
            <person name="Li H."/>
            <person name="Toshio Fujiwara R."/>
            <person name="Zhan B."/>
            <person name="Aroian R.V."/>
            <person name="Pafco B."/>
            <person name="Schwarz E.M."/>
        </authorList>
    </citation>
    <scope>NUCLEOTIDE SEQUENCE [LARGE SCALE GENOMIC DNA]</scope>
    <source>
        <strain evidence="1 2">Aroian</strain>
        <tissue evidence="1">Whole animal</tissue>
    </source>
</reference>
<proteinExistence type="predicted"/>
<name>A0ABR1DZC7_NECAM</name>
<dbReference type="EMBL" id="JAVFWL010000005">
    <property type="protein sequence ID" value="KAK6755603.1"/>
    <property type="molecule type" value="Genomic_DNA"/>
</dbReference>
<organism evidence="1 2">
    <name type="scientific">Necator americanus</name>
    <name type="common">Human hookworm</name>
    <dbReference type="NCBI Taxonomy" id="51031"/>
    <lineage>
        <taxon>Eukaryota</taxon>
        <taxon>Metazoa</taxon>
        <taxon>Ecdysozoa</taxon>
        <taxon>Nematoda</taxon>
        <taxon>Chromadorea</taxon>
        <taxon>Rhabditida</taxon>
        <taxon>Rhabditina</taxon>
        <taxon>Rhabditomorpha</taxon>
        <taxon>Strongyloidea</taxon>
        <taxon>Ancylostomatidae</taxon>
        <taxon>Bunostominae</taxon>
        <taxon>Necator</taxon>
    </lineage>
</organism>
<evidence type="ECO:0000313" key="2">
    <source>
        <dbReference type="Proteomes" id="UP001303046"/>
    </source>
</evidence>
<accession>A0ABR1DZC7</accession>
<dbReference type="Proteomes" id="UP001303046">
    <property type="component" value="Unassembled WGS sequence"/>
</dbReference>
<gene>
    <name evidence="1" type="primary">Necator_chrV.g18941</name>
    <name evidence="1" type="ORF">RB195_014150</name>
</gene>
<sequence length="211" mass="23098">MVQQANVVELRVLLANLVGQSLQFSTVDLGSNCRVVRQQFEAVYSIKSPPSAQHDLLFMDFTFHERTRHFIASVPRTFVGVVDVEDPFFISSDNGVQPVESAASGEQLSADVQPSTAAAVVQCMWEPLNELFHRSERSQSIAQDGQGTAKTGRQYHTPSYGCCSARFFSSSNDIAVGRPGRGSSSSFLFLALKCWNQARTDRSEGASVPNT</sequence>
<comment type="caution">
    <text evidence="1">The sequence shown here is derived from an EMBL/GenBank/DDBJ whole genome shotgun (WGS) entry which is preliminary data.</text>
</comment>
<keyword evidence="2" id="KW-1185">Reference proteome</keyword>